<dbReference type="GO" id="GO:0051707">
    <property type="term" value="P:response to other organism"/>
    <property type="evidence" value="ECO:0007669"/>
    <property type="project" value="UniProtKB-ARBA"/>
</dbReference>
<accession>A0AAV8P1H6</accession>
<dbReference type="Proteomes" id="UP001222027">
    <property type="component" value="Unassembled WGS sequence"/>
</dbReference>
<dbReference type="AlphaFoldDB" id="A0AAV8P1H6"/>
<reference evidence="3 4" key="1">
    <citation type="submission" date="2022-12" db="EMBL/GenBank/DDBJ databases">
        <title>Chromosome-scale assembly of the Ensete ventricosum genome.</title>
        <authorList>
            <person name="Dussert Y."/>
            <person name="Stocks J."/>
            <person name="Wendawek A."/>
            <person name="Woldeyes F."/>
            <person name="Nichols R.A."/>
            <person name="Borrell J.S."/>
        </authorList>
    </citation>
    <scope>NUCLEOTIDE SEQUENCE [LARGE SCALE GENOMIC DNA]</scope>
    <source>
        <strain evidence="4">cv. Maze</strain>
        <tissue evidence="3">Seeds</tissue>
    </source>
</reference>
<dbReference type="Gene3D" id="2.90.10.10">
    <property type="entry name" value="Bulb-type lectin domain"/>
    <property type="match status" value="1"/>
</dbReference>
<evidence type="ECO:0000259" key="2">
    <source>
        <dbReference type="PROSITE" id="PS50927"/>
    </source>
</evidence>
<dbReference type="InterPro" id="IPR036426">
    <property type="entry name" value="Bulb-type_lectin_dom_sf"/>
</dbReference>
<protein>
    <recommendedName>
        <fullName evidence="2">Bulb-type lectin domain-containing protein</fullName>
    </recommendedName>
</protein>
<proteinExistence type="predicted"/>
<comment type="caution">
    <text evidence="3">The sequence shown here is derived from an EMBL/GenBank/DDBJ whole genome shotgun (WGS) entry which is preliminary data.</text>
</comment>
<evidence type="ECO:0000256" key="1">
    <source>
        <dbReference type="SAM" id="MobiDB-lite"/>
    </source>
</evidence>
<feature type="domain" description="Bulb-type lectin" evidence="2">
    <location>
        <begin position="117"/>
        <end position="228"/>
    </location>
</feature>
<dbReference type="SUPFAM" id="SSF51110">
    <property type="entry name" value="alpha-D-mannose-specific plant lectins"/>
    <property type="match status" value="1"/>
</dbReference>
<feature type="region of interest" description="Disordered" evidence="1">
    <location>
        <begin position="24"/>
        <end position="51"/>
    </location>
</feature>
<keyword evidence="4" id="KW-1185">Reference proteome</keyword>
<evidence type="ECO:0000313" key="3">
    <source>
        <dbReference type="EMBL" id="KAJ8458796.1"/>
    </source>
</evidence>
<dbReference type="EMBL" id="JAQQAF010000009">
    <property type="protein sequence ID" value="KAJ8458796.1"/>
    <property type="molecule type" value="Genomic_DNA"/>
</dbReference>
<name>A0AAV8P1H6_ENSVE</name>
<sequence>MAVFLPPNSSFLGVSYLRTHPKKRTSLRWRRSGGSPSPSPPRDGSRHGRNKVRDRIEEPLTISHPWRLLLPPPLLPLPYKYHTVVAIYDPAVWSTPDYGFGAALVHRGWMHTLPAVKNVLFSSEMLDENAKLVTRDYGLLMKDDCNLVLVKASVGVIWQSWTAGRGLHCFLRLDHRRQLAVVSDDYYYKILWSSNNASSIGDHALLLQINGQAVVYGPMVWLTTSSGTTLSSSPLITASSPQTPFDATFSSAPHSPIAT</sequence>
<dbReference type="SMART" id="SM00108">
    <property type="entry name" value="B_lectin"/>
    <property type="match status" value="1"/>
</dbReference>
<gene>
    <name evidence="3" type="ORF">OPV22_031722</name>
</gene>
<dbReference type="InterPro" id="IPR001480">
    <property type="entry name" value="Bulb-type_lectin_dom"/>
</dbReference>
<organism evidence="3 4">
    <name type="scientific">Ensete ventricosum</name>
    <name type="common">Abyssinian banana</name>
    <name type="synonym">Musa ensete</name>
    <dbReference type="NCBI Taxonomy" id="4639"/>
    <lineage>
        <taxon>Eukaryota</taxon>
        <taxon>Viridiplantae</taxon>
        <taxon>Streptophyta</taxon>
        <taxon>Embryophyta</taxon>
        <taxon>Tracheophyta</taxon>
        <taxon>Spermatophyta</taxon>
        <taxon>Magnoliopsida</taxon>
        <taxon>Liliopsida</taxon>
        <taxon>Zingiberales</taxon>
        <taxon>Musaceae</taxon>
        <taxon>Ensete</taxon>
    </lineage>
</organism>
<dbReference type="PROSITE" id="PS50927">
    <property type="entry name" value="BULB_LECTIN"/>
    <property type="match status" value="1"/>
</dbReference>
<evidence type="ECO:0000313" key="4">
    <source>
        <dbReference type="Proteomes" id="UP001222027"/>
    </source>
</evidence>